<sequence length="497" mass="56237">MTPDDHNYPVLKRGFNPRWEAAPDYIRLVSGREETRKALELALAERSEPKRSRITVRSGGHCYENFVSSPDVRVIIDVGLMNRIFYDREMGAVCVEAGASNWDIQEKLMKKLGLMLPGGSCPTVGVGGHIPGGGFGLFSRQFGLTVDYLHAVEVAVVTEKREVRLVTARADDDVEERHELWWAHTGGGGGNFGVVTRFWFRGLPWAPSDIVRAEAGWAWDRMTKKDFQRLVSRFGHFFAEHQGQSGDTYGDLFGILLLTPSNKKQIGLTAQVDAAVPNAENLVKEFVREMDSAVTPDIEHRTEAHGEHPVITGSHEPVRVPWSKLQQVPVLTNDLSGKYKSAYMREPFPDEQVEALWDGLTAHPGVDRDGVVQVDAYGSRVNTHTGDTAVAQRDSIMKVQHQVYWPRNKSGEDELRWIRKLYYAMYRSKGGVPIHDAVTDGCYINYPDVDLNDHTWNTSGVSWAELYYHDDYPRLREVKKMWDPHNVFHHEQSIEPT</sequence>
<dbReference type="PROSITE" id="PS51387">
    <property type="entry name" value="FAD_PCMH"/>
    <property type="match status" value="1"/>
</dbReference>
<accession>A0A3N0EII1</accession>
<evidence type="ECO:0000313" key="8">
    <source>
        <dbReference type="Proteomes" id="UP000269198"/>
    </source>
</evidence>
<dbReference type="Gene3D" id="3.40.462.20">
    <property type="match status" value="1"/>
</dbReference>
<dbReference type="InterPro" id="IPR012951">
    <property type="entry name" value="BBE"/>
</dbReference>
<evidence type="ECO:0000256" key="4">
    <source>
        <dbReference type="ARBA" id="ARBA00022827"/>
    </source>
</evidence>
<dbReference type="PANTHER" id="PTHR42973">
    <property type="entry name" value="BINDING OXIDOREDUCTASE, PUTATIVE (AFU_ORTHOLOGUE AFUA_1G17690)-RELATED"/>
    <property type="match status" value="1"/>
</dbReference>
<dbReference type="PANTHER" id="PTHR42973:SF39">
    <property type="entry name" value="FAD-BINDING PCMH-TYPE DOMAIN-CONTAINING PROTEIN"/>
    <property type="match status" value="1"/>
</dbReference>
<dbReference type="InterPro" id="IPR016166">
    <property type="entry name" value="FAD-bd_PCMH"/>
</dbReference>
<dbReference type="InterPro" id="IPR036318">
    <property type="entry name" value="FAD-bd_PCMH-like_sf"/>
</dbReference>
<dbReference type="SUPFAM" id="SSF56176">
    <property type="entry name" value="FAD-binding/transporter-associated domain-like"/>
    <property type="match status" value="1"/>
</dbReference>
<evidence type="ECO:0000256" key="3">
    <source>
        <dbReference type="ARBA" id="ARBA00022630"/>
    </source>
</evidence>
<dbReference type="InterPro" id="IPR006094">
    <property type="entry name" value="Oxid_FAD_bind_N"/>
</dbReference>
<dbReference type="Proteomes" id="UP000269198">
    <property type="component" value="Unassembled WGS sequence"/>
</dbReference>
<evidence type="ECO:0000256" key="2">
    <source>
        <dbReference type="ARBA" id="ARBA00005466"/>
    </source>
</evidence>
<dbReference type="Gene3D" id="3.30.465.10">
    <property type="match status" value="1"/>
</dbReference>
<dbReference type="Pfam" id="PF01565">
    <property type="entry name" value="FAD_binding_4"/>
    <property type="match status" value="1"/>
</dbReference>
<dbReference type="InterPro" id="IPR050416">
    <property type="entry name" value="FAD-linked_Oxidoreductase"/>
</dbReference>
<proteinExistence type="inferred from homology"/>
<dbReference type="EMBL" id="RJMB01000001">
    <property type="protein sequence ID" value="RNL87688.1"/>
    <property type="molecule type" value="Genomic_DNA"/>
</dbReference>
<protein>
    <submittedName>
        <fullName evidence="7">FAD-binding oxidoreductase</fullName>
    </submittedName>
</protein>
<evidence type="ECO:0000313" key="7">
    <source>
        <dbReference type="EMBL" id="RNL87688.1"/>
    </source>
</evidence>
<dbReference type="OrthoDB" id="545125at2"/>
<gene>
    <name evidence="7" type="ORF">EFW17_01850</name>
</gene>
<keyword evidence="5" id="KW-0560">Oxidoreductase</keyword>
<keyword evidence="8" id="KW-1185">Reference proteome</keyword>
<dbReference type="GO" id="GO:0071949">
    <property type="term" value="F:FAD binding"/>
    <property type="evidence" value="ECO:0007669"/>
    <property type="project" value="InterPro"/>
</dbReference>
<organism evidence="7 8">
    <name type="scientific">Halostreptopolyspora alba</name>
    <dbReference type="NCBI Taxonomy" id="2487137"/>
    <lineage>
        <taxon>Bacteria</taxon>
        <taxon>Bacillati</taxon>
        <taxon>Actinomycetota</taxon>
        <taxon>Actinomycetes</taxon>
        <taxon>Streptosporangiales</taxon>
        <taxon>Nocardiopsidaceae</taxon>
        <taxon>Halostreptopolyspora</taxon>
    </lineage>
</organism>
<feature type="domain" description="FAD-binding PCMH-type" evidence="6">
    <location>
        <begin position="18"/>
        <end position="205"/>
    </location>
</feature>
<reference evidence="7 8" key="1">
    <citation type="submission" date="2018-11" db="EMBL/GenBank/DDBJ databases">
        <title>The genome draft of YIM 96095.</title>
        <authorList>
            <person name="Tang S.-K."/>
            <person name="Chunyu W.-X."/>
            <person name="Feng Y.-Z."/>
        </authorList>
    </citation>
    <scope>NUCLEOTIDE SEQUENCE [LARGE SCALE GENOMIC DNA]</scope>
    <source>
        <strain evidence="7 8">YIM 96095</strain>
    </source>
</reference>
<name>A0A3N0EII1_9ACTN</name>
<comment type="caution">
    <text evidence="7">The sequence shown here is derived from an EMBL/GenBank/DDBJ whole genome shotgun (WGS) entry which is preliminary data.</text>
</comment>
<keyword evidence="3" id="KW-0285">Flavoprotein</keyword>
<dbReference type="InterPro" id="IPR016169">
    <property type="entry name" value="FAD-bd_PCMH_sub2"/>
</dbReference>
<dbReference type="GO" id="GO:0016491">
    <property type="term" value="F:oxidoreductase activity"/>
    <property type="evidence" value="ECO:0007669"/>
    <property type="project" value="UniProtKB-KW"/>
</dbReference>
<dbReference type="AlphaFoldDB" id="A0A3N0EII1"/>
<dbReference type="Pfam" id="PF08031">
    <property type="entry name" value="BBE"/>
    <property type="match status" value="1"/>
</dbReference>
<comment type="cofactor">
    <cofactor evidence="1">
        <name>FAD</name>
        <dbReference type="ChEBI" id="CHEBI:57692"/>
    </cofactor>
</comment>
<evidence type="ECO:0000259" key="6">
    <source>
        <dbReference type="PROSITE" id="PS51387"/>
    </source>
</evidence>
<keyword evidence="4" id="KW-0274">FAD</keyword>
<evidence type="ECO:0000256" key="1">
    <source>
        <dbReference type="ARBA" id="ARBA00001974"/>
    </source>
</evidence>
<comment type="similarity">
    <text evidence="2">Belongs to the oxygen-dependent FAD-linked oxidoreductase family.</text>
</comment>
<evidence type="ECO:0000256" key="5">
    <source>
        <dbReference type="ARBA" id="ARBA00023002"/>
    </source>
</evidence>